<sequence>MITIIRADYQMANHRAAILALVNDYAADTMGQGKVLSDNIQCRLLEDLSNRPWVHVFLAYQKDTAVAISVCIEGFSTFNSAPLLNIHDVYVRPEARRQGIAKALFAYIEAEACALGCCKLTLEVLEGNTPAQAAYRQLGFTPYTINDTAGIAMFWQKHLPADPV</sequence>
<keyword evidence="2" id="KW-0012">Acyltransferase</keyword>
<dbReference type="InterPro" id="IPR016181">
    <property type="entry name" value="Acyl_CoA_acyltransferase"/>
</dbReference>
<reference evidence="4" key="2">
    <citation type="submission" date="2014-07" db="EMBL/GenBank/DDBJ databases">
        <title>Initial genome analysis of the psychrotolerant acidophile Acidithiobacillus ferrivorans CF27: insights into iron and sulfur oxidation pathways and into biofilm formation.</title>
        <authorList>
            <person name="Talla E."/>
            <person name="Hedrich S."/>
            <person name="Mangenot S."/>
            <person name="Ji B."/>
            <person name="Johnson D.B."/>
            <person name="Barbe V."/>
            <person name="Bonnefoy V."/>
        </authorList>
    </citation>
    <scope>NUCLEOTIDE SEQUENCE [LARGE SCALE GENOMIC DNA]</scope>
    <source>
        <strain evidence="4">CF27</strain>
    </source>
</reference>
<dbReference type="PANTHER" id="PTHR43877">
    <property type="entry name" value="AMINOALKYLPHOSPHONATE N-ACETYLTRANSFERASE-RELATED-RELATED"/>
    <property type="match status" value="1"/>
</dbReference>
<evidence type="ECO:0000259" key="3">
    <source>
        <dbReference type="PROSITE" id="PS51186"/>
    </source>
</evidence>
<name>A0A060V192_9PROT</name>
<accession>A0A060V192</accession>
<organism evidence="4">
    <name type="scientific">Acidithiobacillus ferrivorans</name>
    <dbReference type="NCBI Taxonomy" id="160808"/>
    <lineage>
        <taxon>Bacteria</taxon>
        <taxon>Pseudomonadati</taxon>
        <taxon>Pseudomonadota</taxon>
        <taxon>Acidithiobacillia</taxon>
        <taxon>Acidithiobacillales</taxon>
        <taxon>Acidithiobacillaceae</taxon>
        <taxon>Acidithiobacillus</taxon>
    </lineage>
</organism>
<dbReference type="InterPro" id="IPR050832">
    <property type="entry name" value="Bact_Acetyltransf"/>
</dbReference>
<dbReference type="Proteomes" id="UP000193925">
    <property type="component" value="Chromosome AFERRI"/>
</dbReference>
<evidence type="ECO:0000313" key="5">
    <source>
        <dbReference type="EMBL" id="SMH65042.1"/>
    </source>
</evidence>
<feature type="domain" description="N-acetyltransferase" evidence="3">
    <location>
        <begin position="3"/>
        <end position="160"/>
    </location>
</feature>
<evidence type="ECO:0000313" key="6">
    <source>
        <dbReference type="Proteomes" id="UP000193925"/>
    </source>
</evidence>
<dbReference type="GO" id="GO:0016747">
    <property type="term" value="F:acyltransferase activity, transferring groups other than amino-acyl groups"/>
    <property type="evidence" value="ECO:0007669"/>
    <property type="project" value="InterPro"/>
</dbReference>
<dbReference type="CDD" id="cd04301">
    <property type="entry name" value="NAT_SF"/>
    <property type="match status" value="1"/>
</dbReference>
<reference evidence="4" key="1">
    <citation type="submission" date="2014-03" db="EMBL/GenBank/DDBJ databases">
        <authorList>
            <person name="Genoscope - CEA"/>
        </authorList>
    </citation>
    <scope>NUCLEOTIDE SEQUENCE [LARGE SCALE GENOMIC DNA]</scope>
    <source>
        <strain evidence="4">CF27</strain>
    </source>
</reference>
<dbReference type="PROSITE" id="PS51186">
    <property type="entry name" value="GNAT"/>
    <property type="match status" value="1"/>
</dbReference>
<gene>
    <name evidence="4" type="ORF">AFERRI_10237</name>
    <name evidence="5" type="ORF">AFERRI_11077</name>
</gene>
<reference evidence="5 6" key="3">
    <citation type="submission" date="2017-03" db="EMBL/GenBank/DDBJ databases">
        <authorList>
            <person name="Regsiter A."/>
            <person name="William W."/>
        </authorList>
    </citation>
    <scope>NUCLEOTIDE SEQUENCE [LARGE SCALE GENOMIC DNA]</scope>
    <source>
        <strain evidence="5">PRJEB5721</strain>
    </source>
</reference>
<dbReference type="InterPro" id="IPR000182">
    <property type="entry name" value="GNAT_dom"/>
</dbReference>
<keyword evidence="6" id="KW-1185">Reference proteome</keyword>
<dbReference type="RefSeq" id="WP_035190420.1">
    <property type="nucleotide sequence ID" value="NZ_CCCS020000001.1"/>
</dbReference>
<dbReference type="Pfam" id="PF00583">
    <property type="entry name" value="Acetyltransf_1"/>
    <property type="match status" value="1"/>
</dbReference>
<dbReference type="EMBL" id="CCCS020000001">
    <property type="protein sequence ID" value="CDQ12414.1"/>
    <property type="molecule type" value="Genomic_DNA"/>
</dbReference>
<dbReference type="EMBL" id="LT841305">
    <property type="protein sequence ID" value="SMH65042.1"/>
    <property type="molecule type" value="Genomic_DNA"/>
</dbReference>
<evidence type="ECO:0000313" key="4">
    <source>
        <dbReference type="EMBL" id="CDQ12414.1"/>
    </source>
</evidence>
<evidence type="ECO:0000256" key="1">
    <source>
        <dbReference type="ARBA" id="ARBA00022679"/>
    </source>
</evidence>
<dbReference type="SUPFAM" id="SSF55729">
    <property type="entry name" value="Acyl-CoA N-acyltransferases (Nat)"/>
    <property type="match status" value="1"/>
</dbReference>
<evidence type="ECO:0000256" key="2">
    <source>
        <dbReference type="ARBA" id="ARBA00023315"/>
    </source>
</evidence>
<keyword evidence="1 4" id="KW-0808">Transferase</keyword>
<protein>
    <submittedName>
        <fullName evidence="5">Acetyltransferase, GNAT family</fullName>
    </submittedName>
    <submittedName>
        <fullName evidence="4">GCN5-related N-acetyltransferase</fullName>
    </submittedName>
</protein>
<proteinExistence type="predicted"/>
<dbReference type="AlphaFoldDB" id="A0A060V192"/>
<dbReference type="Gene3D" id="3.40.630.30">
    <property type="match status" value="1"/>
</dbReference>